<feature type="domain" description="EGF-like" evidence="4">
    <location>
        <begin position="78"/>
        <end position="111"/>
    </location>
</feature>
<organism evidence="5 6">
    <name type="scientific">Bursaphelenchus xylophilus</name>
    <name type="common">Pinewood nematode worm</name>
    <name type="synonym">Aphelenchoides xylophilus</name>
    <dbReference type="NCBI Taxonomy" id="6326"/>
    <lineage>
        <taxon>Eukaryota</taxon>
        <taxon>Metazoa</taxon>
        <taxon>Ecdysozoa</taxon>
        <taxon>Nematoda</taxon>
        <taxon>Chromadorea</taxon>
        <taxon>Rhabditida</taxon>
        <taxon>Tylenchina</taxon>
        <taxon>Tylenchomorpha</taxon>
        <taxon>Aphelenchoidea</taxon>
        <taxon>Aphelenchoididae</taxon>
        <taxon>Bursaphelenchus</taxon>
    </lineage>
</organism>
<feature type="chain" id="PRO_5009305189" evidence="3">
    <location>
        <begin position="24"/>
        <end position="181"/>
    </location>
</feature>
<keyword evidence="2" id="KW-0812">Transmembrane</keyword>
<feature type="transmembrane region" description="Helical" evidence="2">
    <location>
        <begin position="126"/>
        <end position="147"/>
    </location>
</feature>
<dbReference type="AlphaFoldDB" id="A0A1I7RZB9"/>
<keyword evidence="2" id="KW-1133">Transmembrane helix</keyword>
<sequence length="181" mass="20617">MPRRWIFHITLTISALYIVTVCSAPSHTMQCYHGKKNRDGDCECEPAYAGQLCERKKHCQGFELHFNYSCVSCEKGWTGQECDFIDCGQNGLPTSAVECQCTEPYSGQMCDQLKTTDVYLYYNSKIYSMGPLGVLTIVPMIIILFGCKHLADKRQVYRVTKALKKDHDIEPSQVRSFLKGY</sequence>
<dbReference type="PROSITE" id="PS50026">
    <property type="entry name" value="EGF_3"/>
    <property type="match status" value="1"/>
</dbReference>
<evidence type="ECO:0000313" key="5">
    <source>
        <dbReference type="Proteomes" id="UP000095284"/>
    </source>
</evidence>
<keyword evidence="2" id="KW-0472">Membrane</keyword>
<evidence type="ECO:0000259" key="4">
    <source>
        <dbReference type="PROSITE" id="PS50026"/>
    </source>
</evidence>
<comment type="caution">
    <text evidence="1">Lacks conserved residue(s) required for the propagation of feature annotation.</text>
</comment>
<proteinExistence type="predicted"/>
<reference evidence="6" key="1">
    <citation type="submission" date="2016-11" db="UniProtKB">
        <authorList>
            <consortium name="WormBaseParasite"/>
        </authorList>
    </citation>
    <scope>IDENTIFICATION</scope>
</reference>
<dbReference type="InterPro" id="IPR000742">
    <property type="entry name" value="EGF"/>
</dbReference>
<evidence type="ECO:0000256" key="2">
    <source>
        <dbReference type="SAM" id="Phobius"/>
    </source>
</evidence>
<keyword evidence="1" id="KW-1015">Disulfide bond</keyword>
<name>A0A1I7RZB9_BURXY</name>
<keyword evidence="3" id="KW-0732">Signal</keyword>
<dbReference type="PROSITE" id="PS01186">
    <property type="entry name" value="EGF_2"/>
    <property type="match status" value="1"/>
</dbReference>
<evidence type="ECO:0000256" key="3">
    <source>
        <dbReference type="SAM" id="SignalP"/>
    </source>
</evidence>
<feature type="disulfide bond" evidence="1">
    <location>
        <begin position="101"/>
        <end position="110"/>
    </location>
</feature>
<dbReference type="WBParaSite" id="BXY_0608900.1">
    <property type="protein sequence ID" value="BXY_0608900.1"/>
    <property type="gene ID" value="BXY_0608900"/>
</dbReference>
<evidence type="ECO:0000256" key="1">
    <source>
        <dbReference type="PROSITE-ProRule" id="PRU00076"/>
    </source>
</evidence>
<dbReference type="Proteomes" id="UP000095284">
    <property type="component" value="Unplaced"/>
</dbReference>
<protein>
    <submittedName>
        <fullName evidence="6">EGF-like domain-containing protein</fullName>
    </submittedName>
</protein>
<dbReference type="PROSITE" id="PS00022">
    <property type="entry name" value="EGF_1"/>
    <property type="match status" value="2"/>
</dbReference>
<evidence type="ECO:0000313" key="6">
    <source>
        <dbReference type="WBParaSite" id="BXY_0608900.1"/>
    </source>
</evidence>
<accession>A0A1I7RZB9</accession>
<feature type="signal peptide" evidence="3">
    <location>
        <begin position="1"/>
        <end position="23"/>
    </location>
</feature>
<keyword evidence="1" id="KW-0245">EGF-like domain</keyword>